<dbReference type="PROSITE" id="PS50968">
    <property type="entry name" value="BIOTINYL_LIPOYL"/>
    <property type="match status" value="1"/>
</dbReference>
<dbReference type="Pfam" id="PF00289">
    <property type="entry name" value="Biotin_carb_N"/>
    <property type="match status" value="1"/>
</dbReference>
<dbReference type="PROSITE" id="PS50975">
    <property type="entry name" value="ATP_GRASP"/>
    <property type="match status" value="1"/>
</dbReference>
<dbReference type="InterPro" id="IPR005482">
    <property type="entry name" value="Biotin_COase_C"/>
</dbReference>
<dbReference type="SUPFAM" id="SSF52096">
    <property type="entry name" value="ClpP/crotonase"/>
    <property type="match status" value="2"/>
</dbReference>
<dbReference type="Gene3D" id="3.90.226.10">
    <property type="entry name" value="2-enoyl-CoA Hydratase, Chain A, domain 1"/>
    <property type="match status" value="2"/>
</dbReference>
<dbReference type="PROSITE" id="PS00867">
    <property type="entry name" value="CPSASE_2"/>
    <property type="match status" value="1"/>
</dbReference>
<feature type="domain" description="Biotin carboxylation" evidence="13">
    <location>
        <begin position="3"/>
        <end position="455"/>
    </location>
</feature>
<organism evidence="15">
    <name type="scientific">Nocardia globerula</name>
    <dbReference type="NCBI Taxonomy" id="1818"/>
    <lineage>
        <taxon>Bacteria</taxon>
        <taxon>Bacillati</taxon>
        <taxon>Actinomycetota</taxon>
        <taxon>Actinomycetes</taxon>
        <taxon>Mycobacteriales</taxon>
        <taxon>Nocardiaceae</taxon>
        <taxon>Nocardia</taxon>
    </lineage>
</organism>
<accession>A0A652YHA0</accession>
<dbReference type="InterPro" id="IPR013537">
    <property type="entry name" value="AcCoA_COase_cen"/>
</dbReference>
<keyword evidence="9" id="KW-0092">Biotin</keyword>
<dbReference type="InterPro" id="IPR011761">
    <property type="entry name" value="ATP-grasp"/>
</dbReference>
<name>A0A652YHA0_NOCGL</name>
<dbReference type="SUPFAM" id="SSF52440">
    <property type="entry name" value="PreATP-grasp domain"/>
    <property type="match status" value="1"/>
</dbReference>
<evidence type="ECO:0000256" key="5">
    <source>
        <dbReference type="ARBA" id="ARBA00022832"/>
    </source>
</evidence>
<evidence type="ECO:0000256" key="1">
    <source>
        <dbReference type="ARBA" id="ARBA00001953"/>
    </source>
</evidence>
<dbReference type="PANTHER" id="PTHR18866">
    <property type="entry name" value="CARBOXYLASE:PYRUVATE/ACETYL-COA/PROPIONYL-COA CARBOXYLASE"/>
    <property type="match status" value="1"/>
</dbReference>
<evidence type="ECO:0000259" key="11">
    <source>
        <dbReference type="PROSITE" id="PS50968"/>
    </source>
</evidence>
<evidence type="ECO:0000256" key="9">
    <source>
        <dbReference type="ARBA" id="ARBA00023267"/>
    </source>
</evidence>
<dbReference type="Gene3D" id="2.40.50.100">
    <property type="match status" value="1"/>
</dbReference>
<dbReference type="GO" id="GO:0006633">
    <property type="term" value="P:fatty acid biosynthetic process"/>
    <property type="evidence" value="ECO:0007669"/>
    <property type="project" value="UniProtKB-KW"/>
</dbReference>
<dbReference type="FunFam" id="3.30.1490.20:FF:000003">
    <property type="entry name" value="acetyl-CoA carboxylase isoform X1"/>
    <property type="match status" value="1"/>
</dbReference>
<dbReference type="EMBL" id="VNIQ01000014">
    <property type="protein sequence ID" value="TYQ00582.1"/>
    <property type="molecule type" value="Genomic_DNA"/>
</dbReference>
<dbReference type="Pfam" id="PF00364">
    <property type="entry name" value="Biotin_lipoyl"/>
    <property type="match status" value="1"/>
</dbReference>
<evidence type="ECO:0000256" key="10">
    <source>
        <dbReference type="PROSITE-ProRule" id="PRU00409"/>
    </source>
</evidence>
<evidence type="ECO:0000256" key="6">
    <source>
        <dbReference type="ARBA" id="ARBA00022840"/>
    </source>
</evidence>
<comment type="caution">
    <text evidence="15">The sequence shown here is derived from an EMBL/GenBank/DDBJ whole genome shotgun (WGS) entry which is preliminary data.</text>
</comment>
<dbReference type="Pfam" id="PF02786">
    <property type="entry name" value="CPSase_L_D2"/>
    <property type="match status" value="1"/>
</dbReference>
<dbReference type="PROSITE" id="PS50979">
    <property type="entry name" value="BC"/>
    <property type="match status" value="1"/>
</dbReference>
<dbReference type="InterPro" id="IPR016185">
    <property type="entry name" value="PreATP-grasp_dom_sf"/>
</dbReference>
<keyword evidence="4 10" id="KW-0547">Nucleotide-binding</keyword>
<dbReference type="PROSITE" id="PS50989">
    <property type="entry name" value="COA_CT_CTER"/>
    <property type="match status" value="1"/>
</dbReference>
<keyword evidence="5" id="KW-0276">Fatty acid metabolism</keyword>
<dbReference type="GO" id="GO:0005524">
    <property type="term" value="F:ATP binding"/>
    <property type="evidence" value="ECO:0007669"/>
    <property type="project" value="UniProtKB-UniRule"/>
</dbReference>
<dbReference type="GO" id="GO:0046872">
    <property type="term" value="F:metal ion binding"/>
    <property type="evidence" value="ECO:0007669"/>
    <property type="project" value="InterPro"/>
</dbReference>
<dbReference type="InterPro" id="IPR011764">
    <property type="entry name" value="Biotin_carboxylation_dom"/>
</dbReference>
<evidence type="ECO:0000313" key="15">
    <source>
        <dbReference type="EMBL" id="TYQ00582.1"/>
    </source>
</evidence>
<keyword evidence="7" id="KW-0443">Lipid metabolism</keyword>
<protein>
    <submittedName>
        <fullName evidence="15">Acetyl/propionyl-CoA carboxylase alpha subunit</fullName>
    </submittedName>
</protein>
<evidence type="ECO:0000256" key="7">
    <source>
        <dbReference type="ARBA" id="ARBA00023098"/>
    </source>
</evidence>
<dbReference type="CDD" id="cd06850">
    <property type="entry name" value="biotinyl_domain"/>
    <property type="match status" value="1"/>
</dbReference>
<evidence type="ECO:0000256" key="3">
    <source>
        <dbReference type="ARBA" id="ARBA00022598"/>
    </source>
</evidence>
<dbReference type="SUPFAM" id="SSF51230">
    <property type="entry name" value="Single hybrid motif"/>
    <property type="match status" value="1"/>
</dbReference>
<dbReference type="InterPro" id="IPR000089">
    <property type="entry name" value="Biotin_lipoyl"/>
</dbReference>
<reference evidence="15" key="1">
    <citation type="submission" date="2019-07" db="EMBL/GenBank/DDBJ databases">
        <title>Genomic Encyclopedia of Type Strains, Phase IV (KMG-IV): sequencing the most valuable type-strain genomes for metagenomic binning, comparative biology and taxonomic classification.</title>
        <authorList>
            <person name="Goeker M."/>
        </authorList>
    </citation>
    <scope>NUCLEOTIDE SEQUENCE</scope>
    <source>
        <strain evidence="15">DSM 44596</strain>
    </source>
</reference>
<dbReference type="InterPro" id="IPR029045">
    <property type="entry name" value="ClpP/crotonase-like_dom_sf"/>
</dbReference>
<proteinExistence type="predicted"/>
<dbReference type="PANTHER" id="PTHR18866:SF127">
    <property type="match status" value="1"/>
</dbReference>
<gene>
    <name evidence="15" type="ORF">FNL38_1144</name>
</gene>
<keyword evidence="6 10" id="KW-0067">ATP-binding</keyword>
<dbReference type="GO" id="GO:0003989">
    <property type="term" value="F:acetyl-CoA carboxylase activity"/>
    <property type="evidence" value="ECO:0007669"/>
    <property type="project" value="InterPro"/>
</dbReference>
<dbReference type="InterPro" id="IPR005479">
    <property type="entry name" value="CPAse_ATP-bd"/>
</dbReference>
<evidence type="ECO:0000259" key="13">
    <source>
        <dbReference type="PROSITE" id="PS50979"/>
    </source>
</evidence>
<dbReference type="SUPFAM" id="SSF56059">
    <property type="entry name" value="Glutathione synthetase ATP-binding domain-like"/>
    <property type="match status" value="1"/>
</dbReference>
<dbReference type="Gene3D" id="3.30.470.20">
    <property type="entry name" value="ATP-grasp fold, B domain"/>
    <property type="match status" value="1"/>
</dbReference>
<feature type="domain" description="CoA carboxyltransferase C-terminal" evidence="14">
    <location>
        <begin position="1541"/>
        <end position="1830"/>
    </location>
</feature>
<sequence>MTMFKRIAVVNRGEAAVRLIRAVRELNAEHDYGIRVIALHTEAERRAMFVRQADEGVTLRSTGTGSPYLDYVELERALLAAKADAVWVGWGFVAEDPAFAEIVAKLGITFIGPSADAMRLLGDKVAAKILAEKVGVPVAPWSGGPVDTRADARRHAQAIGYPLIIKARSGGGGRGIRKVWAEDELEVALERTQGEAERSFGDPVVFLERLVTDARHVEVQIIADNHGNVWAPGVRDCSIQRRNQKVIEESASPVLTEEQSDHLKEVSAELVKAAGYQGAGTVEYLYQPENKLFTFLEVNTRLQVEHPITEVTTGIDLVKLQILVASGEELVGDCPPAFGHAVEARLNAEDADNDFAPAPGTVQLLKFPLGSGIRVDTGIAAGDVIPPDYDSMVAKVIAWGRTRPEALARLRTALRETTVVLDGGTTTKSFLLDLLDRDEVISASADTGWLDRTGALDSTTRRADVALVATAIDAYDAEESLERAAFLASARGGRPRANHAIGRTVELNYQGQAYKLTVGRTGPHSYRVDGDAGDVEVDVDRLGDFESRLVIGDRRFHIVSVASPSRYLVEVDGISHQISQDDAGVVRAPAPAVVVAVPVSVGDDVEAGSTLVVLESMKMETAVRAPYAGKVREVLATVNSQVDAGAPLLRVDQVGDEAVTEKAPRVEFDLSASTSGSDTRSDALAQLEALTAMISGYDVSGKHANAVLAEYDALRSALESEDRELVQAELAVLTTFADICELSRNKPTSGETEKDESVHSPREHFHTFLHSLDVEREGVPASFRTRLERALRHYDVTDLDDRVAVEEAVYRLFLALQRMEAQIPVIAALLEGWLAGDKAPGCSAQELNEVLDRLIVATQVRFPVIGDVARNLRFRFFDEPRIRKVREDVYDGVRGNIAYLEEQPDAADRAKRIANLVATPEPLLDLLGRKIGLGSRDGGPLVEVITRRYYKIHSFEDVRAFEHVDRRFVTGNFDLKGDGLHLVSTVAEFDALGTALDDVTTIAQDAPAGRGLVIDIYLDWPNQPADGDTLVETLRTALSRNETVNRSRRVTVIVCNPNGDPVRWVTFRPVDGELVEDQIIRDMHPLTGQRLDMWRLKNFNGKRLPAPENTYLFHLSAKENPSDERLIALAEIRDVTPQLDDEGRMVALPAIERTLAACLDGIRRAQSQRGDKRRLAANRVVLYVWPLADVPADRFSVIAQNAARLTVGAGIEEITLITRLKDPKGGAPEEVALRFSYRAGAGVVINKTTPPTEPLLPLDSYAQKVQSSRARGTVYPYELVPLLTGNKGTFVEHDFDDAGVLAPVDRPFGLNKAGIVVGLVNTPTPRYPEGMTRVALFGDPTKALGTVAEAECSRVVAAIDLAEKLNVPVEWFALSSGATISMDSGTENMDWVSRGLRRIITFTQNGGEINIVVTGINVGAQPYWNAEATMLMHTKGILVMTPDSAMVLTGKQSLDYSGGVSAEDNFGIGGYDRVMGPNGQAQYWAPDLTAACEILFRHYAHSYLAPGERFPRRANTADPVDRDVRSFPHTHPSSDFETVGDVFSSVKNPDRKKPFDIRTVMRSVVDQDHSVLERWADMAGADTSVVIDAHLSGYPVTVVGIESRAIPRKGHFPADGPDTWTSGTLFPNSSKKTARAINAASGNRPIVVLANLSGFDGSPESLRNIQLEYGAEIGRAIVNFDGPIVFCVVSRYHGGAFVVFSGALNDNMEVLAVEGSFASVLGGAPAAAVVFTRDVNTRTNKDPKVQQLESDLAAAKDDTEKARLRVELSAQRIAVRSDKLGEVASEFEAIHNIQRAREVGSVDAIVPAAELRPQIIAAVERGMKRAVAQQ</sequence>
<evidence type="ECO:0000259" key="12">
    <source>
        <dbReference type="PROSITE" id="PS50975"/>
    </source>
</evidence>
<dbReference type="InterPro" id="IPR011054">
    <property type="entry name" value="Rudment_hybrid_motif"/>
</dbReference>
<dbReference type="InterPro" id="IPR005481">
    <property type="entry name" value="BC-like_N"/>
</dbReference>
<feature type="domain" description="ATP-grasp" evidence="12">
    <location>
        <begin position="128"/>
        <end position="326"/>
    </location>
</feature>
<comment type="cofactor">
    <cofactor evidence="1">
        <name>biotin</name>
        <dbReference type="ChEBI" id="CHEBI:57586"/>
    </cofactor>
</comment>
<dbReference type="Pfam" id="PF01039">
    <property type="entry name" value="Carboxyl_trans"/>
    <property type="match status" value="1"/>
</dbReference>
<dbReference type="InterPro" id="IPR011763">
    <property type="entry name" value="COA_CT_C"/>
</dbReference>
<keyword evidence="2" id="KW-0444">Lipid biosynthesis</keyword>
<evidence type="ECO:0000259" key="14">
    <source>
        <dbReference type="PROSITE" id="PS50989"/>
    </source>
</evidence>
<dbReference type="InterPro" id="IPR050856">
    <property type="entry name" value="Biotin_carboxylase_complex"/>
</dbReference>
<dbReference type="Pfam" id="PF08326">
    <property type="entry name" value="ACC_central"/>
    <property type="match status" value="1"/>
</dbReference>
<dbReference type="InterPro" id="IPR034733">
    <property type="entry name" value="AcCoA_carboxyl_beta"/>
</dbReference>
<dbReference type="SMART" id="SM00878">
    <property type="entry name" value="Biotin_carb_C"/>
    <property type="match status" value="1"/>
</dbReference>
<keyword evidence="3" id="KW-0436">Ligase</keyword>
<evidence type="ECO:0000256" key="2">
    <source>
        <dbReference type="ARBA" id="ARBA00022516"/>
    </source>
</evidence>
<evidence type="ECO:0000256" key="4">
    <source>
        <dbReference type="ARBA" id="ARBA00022741"/>
    </source>
</evidence>
<dbReference type="InterPro" id="IPR011053">
    <property type="entry name" value="Single_hybrid_motif"/>
</dbReference>
<dbReference type="SUPFAM" id="SSF51246">
    <property type="entry name" value="Rudiment single hybrid motif"/>
    <property type="match status" value="1"/>
</dbReference>
<evidence type="ECO:0000256" key="8">
    <source>
        <dbReference type="ARBA" id="ARBA00023160"/>
    </source>
</evidence>
<feature type="domain" description="Lipoyl-binding" evidence="11">
    <location>
        <begin position="569"/>
        <end position="652"/>
    </location>
</feature>
<keyword evidence="8" id="KW-0275">Fatty acid biosynthesis</keyword>
<dbReference type="Pfam" id="PF02785">
    <property type="entry name" value="Biotin_carb_C"/>
    <property type="match status" value="1"/>
</dbReference>